<dbReference type="Gene3D" id="2.60.120.650">
    <property type="entry name" value="Cupin"/>
    <property type="match status" value="1"/>
</dbReference>
<gene>
    <name evidence="3" type="ORF">FGO68_gene5449</name>
</gene>
<keyword evidence="1" id="KW-0812">Transmembrane</keyword>
<keyword evidence="4" id="KW-1185">Reference proteome</keyword>
<sequence length="420" mass="48844">MTLIIQKQKMITLYELKNRSICGICLRTPFYIKNLFLLGALIFFLLCVQIVYFSSDGVYLKSIKKVLRGLHSDVFNQLSEEGQRLGLDKFVHEVQGAEINTQNFMDQCVRLSRPCDLKTAAQNSSAFRMWGYSLRIPRFDVLKERLRMKSEGEDDVDLPNISYEMLNDDKQARPYSYLYNVMGPKMVTVYDQMDIDLINMTNPAYNSFNESLKFEVYYSYFLDEMRNHFKGWNLKTRIDLYEDLSVMLPHFKFFSDIADLSSVDLIQGHFFQSLAQYEKEEQILCSLEGNLTVRLGSPIYRQEVYAGDDMYVSYTKHGGNKTTEEMWKREQNESPVNFFSPDLENYPNFEYFSNGYEIDLRAGECVYIPAFYFYQVMGIGLPEVAAKKGIPTAIALQFKYKPNSSLLSAFFNAIEAKVLF</sequence>
<keyword evidence="1" id="KW-0472">Membrane</keyword>
<dbReference type="Pfam" id="PF13621">
    <property type="entry name" value="Cupin_8"/>
    <property type="match status" value="1"/>
</dbReference>
<name>A0A8J8NPY5_HALGN</name>
<dbReference type="AlphaFoldDB" id="A0A8J8NPY5"/>
<evidence type="ECO:0000256" key="1">
    <source>
        <dbReference type="SAM" id="Phobius"/>
    </source>
</evidence>
<protein>
    <recommendedName>
        <fullName evidence="2">Cupin-like domain-containing protein</fullName>
    </recommendedName>
</protein>
<feature type="transmembrane region" description="Helical" evidence="1">
    <location>
        <begin position="35"/>
        <end position="55"/>
    </location>
</feature>
<evidence type="ECO:0000313" key="3">
    <source>
        <dbReference type="EMBL" id="TNV78085.1"/>
    </source>
</evidence>
<dbReference type="OrthoDB" id="10563254at2759"/>
<dbReference type="InterPro" id="IPR041667">
    <property type="entry name" value="Cupin_8"/>
</dbReference>
<evidence type="ECO:0000313" key="4">
    <source>
        <dbReference type="Proteomes" id="UP000785679"/>
    </source>
</evidence>
<accession>A0A8J8NPY5</accession>
<dbReference type="PANTHER" id="PTHR12461">
    <property type="entry name" value="HYPOXIA-INDUCIBLE FACTOR 1 ALPHA INHIBITOR-RELATED"/>
    <property type="match status" value="1"/>
</dbReference>
<feature type="domain" description="Cupin-like" evidence="2">
    <location>
        <begin position="271"/>
        <end position="378"/>
    </location>
</feature>
<dbReference type="PANTHER" id="PTHR12461:SF105">
    <property type="entry name" value="HYPOXIA-INDUCIBLE FACTOR 1-ALPHA INHIBITOR"/>
    <property type="match status" value="1"/>
</dbReference>
<proteinExistence type="predicted"/>
<reference evidence="3" key="1">
    <citation type="submission" date="2019-06" db="EMBL/GenBank/DDBJ databases">
        <authorList>
            <person name="Zheng W."/>
        </authorList>
    </citation>
    <scope>NUCLEOTIDE SEQUENCE</scope>
    <source>
        <strain evidence="3">QDHG01</strain>
    </source>
</reference>
<dbReference type="Proteomes" id="UP000785679">
    <property type="component" value="Unassembled WGS sequence"/>
</dbReference>
<organism evidence="3 4">
    <name type="scientific">Halteria grandinella</name>
    <dbReference type="NCBI Taxonomy" id="5974"/>
    <lineage>
        <taxon>Eukaryota</taxon>
        <taxon>Sar</taxon>
        <taxon>Alveolata</taxon>
        <taxon>Ciliophora</taxon>
        <taxon>Intramacronucleata</taxon>
        <taxon>Spirotrichea</taxon>
        <taxon>Stichotrichia</taxon>
        <taxon>Sporadotrichida</taxon>
        <taxon>Halteriidae</taxon>
        <taxon>Halteria</taxon>
    </lineage>
</organism>
<evidence type="ECO:0000259" key="2">
    <source>
        <dbReference type="Pfam" id="PF13621"/>
    </source>
</evidence>
<dbReference type="EMBL" id="RRYP01010911">
    <property type="protein sequence ID" value="TNV78085.1"/>
    <property type="molecule type" value="Genomic_DNA"/>
</dbReference>
<keyword evidence="1" id="KW-1133">Transmembrane helix</keyword>
<comment type="caution">
    <text evidence="3">The sequence shown here is derived from an EMBL/GenBank/DDBJ whole genome shotgun (WGS) entry which is preliminary data.</text>
</comment>
<dbReference type="SUPFAM" id="SSF51197">
    <property type="entry name" value="Clavaminate synthase-like"/>
    <property type="match status" value="1"/>
</dbReference>